<dbReference type="EMBL" id="SSTG01000042">
    <property type="protein sequence ID" value="THG52705.1"/>
    <property type="molecule type" value="Genomic_DNA"/>
</dbReference>
<comment type="caution">
    <text evidence="1">The sequence shown here is derived from an EMBL/GenBank/DDBJ whole genome shotgun (WGS) entry which is preliminary data.</text>
</comment>
<evidence type="ECO:0000313" key="2">
    <source>
        <dbReference type="Proteomes" id="UP000305401"/>
    </source>
</evidence>
<sequence length="158" mass="17425">MIKFIPQGDIFLLENVSSYAHGCNCAGAMGKGIAIQFRNKFPAMYAEYKLLCKNGQYNPGDVFDYNYGLGHVYNLATQESWRTKAKIEFIQASVLRMFELAMADGVTAIAMPAIGAGLGGLQWNDVKEAIADISMGYPDIDLFVVEKFASLENSLFDI</sequence>
<gene>
    <name evidence="1" type="ORF">E5990_04935</name>
</gene>
<keyword evidence="2" id="KW-1185">Reference proteome</keyword>
<reference evidence="1" key="1">
    <citation type="submission" date="2019-04" db="EMBL/GenBank/DDBJ databases">
        <title>Microbes associate with the intestines of laboratory mice.</title>
        <authorList>
            <person name="Navarre W."/>
            <person name="Wong E."/>
            <person name="Huang K.C."/>
            <person name="Tropini C."/>
            <person name="Ng K."/>
            <person name="Yu B."/>
        </authorList>
    </citation>
    <scope>NUCLEOTIDE SEQUENCE</scope>
    <source>
        <strain evidence="1">NM86_A22</strain>
    </source>
</reference>
<evidence type="ECO:0000313" key="1">
    <source>
        <dbReference type="EMBL" id="THG52705.1"/>
    </source>
</evidence>
<protein>
    <submittedName>
        <fullName evidence="1">Phosphatase</fullName>
    </submittedName>
</protein>
<dbReference type="Proteomes" id="UP000305401">
    <property type="component" value="Unassembled WGS sequence"/>
</dbReference>
<organism evidence="1 2">
    <name type="scientific">Muribaculum caecicola</name>
    <dbReference type="NCBI Taxonomy" id="3038144"/>
    <lineage>
        <taxon>Bacteria</taxon>
        <taxon>Pseudomonadati</taxon>
        <taxon>Bacteroidota</taxon>
        <taxon>Bacteroidia</taxon>
        <taxon>Bacteroidales</taxon>
        <taxon>Muribaculaceae</taxon>
        <taxon>Muribaculum</taxon>
    </lineage>
</organism>
<accession>A0AC61S6L1</accession>
<name>A0AC61S6L1_9BACT</name>
<proteinExistence type="predicted"/>